<dbReference type="Proteomes" id="UP000271889">
    <property type="component" value="Unassembled WGS sequence"/>
</dbReference>
<evidence type="ECO:0000313" key="2">
    <source>
        <dbReference type="EMBL" id="VDK45871.1"/>
    </source>
</evidence>
<name>A0A3P6RQ70_CYLGO</name>
<accession>A0A3P6RQ70</accession>
<keyword evidence="3" id="KW-1185">Reference proteome</keyword>
<feature type="signal peptide" evidence="1">
    <location>
        <begin position="1"/>
        <end position="16"/>
    </location>
</feature>
<sequence length="191" mass="21907">MRVILLVLISISNSLASGIIEKIDKALSDIPTTLNKAELLATTEILHAHDKAVERQLQLSPQQELELHRLETEAAQLGHAYYDNHTISQINHQSHIDELLYQSDIILTTEQAQMIAKDEEAMELERERSKRQALNWNHWKNYMWPNGVLYYSFAVGTKKGQLCGWKTLVFFLSKVQQVGSELCIQNPTFFS</sequence>
<gene>
    <name evidence="2" type="ORF">CGOC_LOCUS618</name>
</gene>
<keyword evidence="1" id="KW-0732">Signal</keyword>
<evidence type="ECO:0000313" key="3">
    <source>
        <dbReference type="Proteomes" id="UP000271889"/>
    </source>
</evidence>
<evidence type="ECO:0000256" key="1">
    <source>
        <dbReference type="SAM" id="SignalP"/>
    </source>
</evidence>
<feature type="chain" id="PRO_5018036844" evidence="1">
    <location>
        <begin position="17"/>
        <end position="191"/>
    </location>
</feature>
<proteinExistence type="predicted"/>
<dbReference type="AlphaFoldDB" id="A0A3P6RQ70"/>
<dbReference type="EMBL" id="UYRV01000924">
    <property type="protein sequence ID" value="VDK45871.1"/>
    <property type="molecule type" value="Genomic_DNA"/>
</dbReference>
<reference evidence="2 3" key="1">
    <citation type="submission" date="2018-11" db="EMBL/GenBank/DDBJ databases">
        <authorList>
            <consortium name="Pathogen Informatics"/>
        </authorList>
    </citation>
    <scope>NUCLEOTIDE SEQUENCE [LARGE SCALE GENOMIC DNA]</scope>
</reference>
<protein>
    <submittedName>
        <fullName evidence="2">Uncharacterized protein</fullName>
    </submittedName>
</protein>
<organism evidence="2 3">
    <name type="scientific">Cylicostephanus goldi</name>
    <name type="common">Nematode worm</name>
    <dbReference type="NCBI Taxonomy" id="71465"/>
    <lineage>
        <taxon>Eukaryota</taxon>
        <taxon>Metazoa</taxon>
        <taxon>Ecdysozoa</taxon>
        <taxon>Nematoda</taxon>
        <taxon>Chromadorea</taxon>
        <taxon>Rhabditida</taxon>
        <taxon>Rhabditina</taxon>
        <taxon>Rhabditomorpha</taxon>
        <taxon>Strongyloidea</taxon>
        <taxon>Strongylidae</taxon>
        <taxon>Cylicostephanus</taxon>
    </lineage>
</organism>